<evidence type="ECO:0000259" key="1">
    <source>
        <dbReference type="Pfam" id="PF05050"/>
    </source>
</evidence>
<organism evidence="2 3">
    <name type="scientific">Panagrellus redivivus</name>
    <name type="common">Microworm</name>
    <dbReference type="NCBI Taxonomy" id="6233"/>
    <lineage>
        <taxon>Eukaryota</taxon>
        <taxon>Metazoa</taxon>
        <taxon>Ecdysozoa</taxon>
        <taxon>Nematoda</taxon>
        <taxon>Chromadorea</taxon>
        <taxon>Rhabditida</taxon>
        <taxon>Tylenchina</taxon>
        <taxon>Panagrolaimomorpha</taxon>
        <taxon>Panagrolaimoidea</taxon>
        <taxon>Panagrolaimidae</taxon>
        <taxon>Panagrellus</taxon>
    </lineage>
</organism>
<dbReference type="PANTHER" id="PTHR22989">
    <property type="entry name" value="UNCHARACTERIZED DUF13 C.ELEGANS"/>
    <property type="match status" value="1"/>
</dbReference>
<feature type="domain" description="Methyltransferase FkbM" evidence="1">
    <location>
        <begin position="61"/>
        <end position="141"/>
    </location>
</feature>
<evidence type="ECO:0000313" key="3">
    <source>
        <dbReference type="WBParaSite" id="Pan_g18612.t1"/>
    </source>
</evidence>
<reference evidence="2" key="1">
    <citation type="journal article" date="2013" name="Genetics">
        <title>The draft genome and transcriptome of Panagrellus redivivus are shaped by the harsh demands of a free-living lifestyle.</title>
        <authorList>
            <person name="Srinivasan J."/>
            <person name="Dillman A.R."/>
            <person name="Macchietto M.G."/>
            <person name="Heikkinen L."/>
            <person name="Lakso M."/>
            <person name="Fracchia K.M."/>
            <person name="Antoshechkin I."/>
            <person name="Mortazavi A."/>
            <person name="Wong G."/>
            <person name="Sternberg P.W."/>
        </authorList>
    </citation>
    <scope>NUCLEOTIDE SEQUENCE [LARGE SCALE GENOMIC DNA]</scope>
    <source>
        <strain evidence="2">MT8872</strain>
    </source>
</reference>
<dbReference type="Pfam" id="PF05050">
    <property type="entry name" value="Methyltransf_21"/>
    <property type="match status" value="1"/>
</dbReference>
<dbReference type="Proteomes" id="UP000492821">
    <property type="component" value="Unassembled WGS sequence"/>
</dbReference>
<proteinExistence type="predicted"/>
<accession>A0A7E4VAW0</accession>
<dbReference type="PANTHER" id="PTHR22989:SF3">
    <property type="entry name" value="METHYLTRANSFERASE FKBM DOMAIN-CONTAINING PROTEIN"/>
    <property type="match status" value="1"/>
</dbReference>
<reference evidence="3" key="2">
    <citation type="submission" date="2020-10" db="UniProtKB">
        <authorList>
            <consortium name="WormBaseParasite"/>
        </authorList>
    </citation>
    <scope>IDENTIFICATION</scope>
</reference>
<protein>
    <submittedName>
        <fullName evidence="3">Methyltransf_21 domain-containing protein</fullName>
    </submittedName>
</protein>
<evidence type="ECO:0000313" key="2">
    <source>
        <dbReference type="Proteomes" id="UP000492821"/>
    </source>
</evidence>
<sequence length="185" mass="20991">MPIEKSQNNVMLPDFQNSVLSEVVNLTDRRRMKIQSFDEFGTVIPFGVGVRNQTIDLVLRKGIKYVHRDIEVVAMQNLLDAYLGTRFVHYATIDIEGAEYPILKSLLNANTLYNEGIDICQIDAELHGFNSDNSNIIDLMKAFAVDNSQYIPVVSAPFLIHHKITFVNVENLRCRQAFNMDSLGI</sequence>
<dbReference type="WBParaSite" id="Pan_g18612.t1">
    <property type="protein sequence ID" value="Pan_g18612.t1"/>
    <property type="gene ID" value="Pan_g18612"/>
</dbReference>
<name>A0A7E4VAW0_PANRE</name>
<dbReference type="AlphaFoldDB" id="A0A7E4VAW0"/>
<dbReference type="InterPro" id="IPR006342">
    <property type="entry name" value="FkbM_mtfrase"/>
</dbReference>
<keyword evidence="2" id="KW-1185">Reference proteome</keyword>